<evidence type="ECO:0000313" key="1">
    <source>
        <dbReference type="EMBL" id="MBX06878.1"/>
    </source>
</evidence>
<accession>A0A2P2KMC7</accession>
<reference evidence="1" key="1">
    <citation type="submission" date="2018-02" db="EMBL/GenBank/DDBJ databases">
        <title>Rhizophora mucronata_Transcriptome.</title>
        <authorList>
            <person name="Meera S.P."/>
            <person name="Sreeshan A."/>
            <person name="Augustine A."/>
        </authorList>
    </citation>
    <scope>NUCLEOTIDE SEQUENCE</scope>
    <source>
        <tissue evidence="1">Leaf</tissue>
    </source>
</reference>
<name>A0A2P2KMC7_RHIMU</name>
<dbReference type="AlphaFoldDB" id="A0A2P2KMC7"/>
<protein>
    <submittedName>
        <fullName evidence="1">Uncharacterized protein</fullName>
    </submittedName>
</protein>
<sequence length="23" mass="2599">MFFTNLKNTMLSYVCEDGVPCVS</sequence>
<proteinExistence type="predicted"/>
<dbReference type="EMBL" id="GGEC01026394">
    <property type="protein sequence ID" value="MBX06878.1"/>
    <property type="molecule type" value="Transcribed_RNA"/>
</dbReference>
<organism evidence="1">
    <name type="scientific">Rhizophora mucronata</name>
    <name type="common">Asiatic mangrove</name>
    <dbReference type="NCBI Taxonomy" id="61149"/>
    <lineage>
        <taxon>Eukaryota</taxon>
        <taxon>Viridiplantae</taxon>
        <taxon>Streptophyta</taxon>
        <taxon>Embryophyta</taxon>
        <taxon>Tracheophyta</taxon>
        <taxon>Spermatophyta</taxon>
        <taxon>Magnoliopsida</taxon>
        <taxon>eudicotyledons</taxon>
        <taxon>Gunneridae</taxon>
        <taxon>Pentapetalae</taxon>
        <taxon>rosids</taxon>
        <taxon>fabids</taxon>
        <taxon>Malpighiales</taxon>
        <taxon>Rhizophoraceae</taxon>
        <taxon>Rhizophora</taxon>
    </lineage>
</organism>